<protein>
    <recommendedName>
        <fullName evidence="3">Bacteriocin</fullName>
    </recommendedName>
</protein>
<reference evidence="1" key="1">
    <citation type="submission" date="2022-10" db="EMBL/GenBank/DDBJ databases">
        <title>Two novel species of Flavobacterium.</title>
        <authorList>
            <person name="Liu Q."/>
            <person name="Xin Y.-H."/>
        </authorList>
    </citation>
    <scope>NUCLEOTIDE SEQUENCE</scope>
    <source>
        <strain evidence="1">LS1R47</strain>
    </source>
</reference>
<evidence type="ECO:0000313" key="2">
    <source>
        <dbReference type="Proteomes" id="UP001151133"/>
    </source>
</evidence>
<dbReference type="AlphaFoldDB" id="A0A9X2ZMD1"/>
<sequence length="58" mass="6447">MLKKILKLEGAQELTRNEQKTIHGGRACDRGGSCPTGTKCVSDCRFDEICRPNSYVEC</sequence>
<accession>A0A9X2ZMD1</accession>
<evidence type="ECO:0008006" key="3">
    <source>
        <dbReference type="Google" id="ProtNLM"/>
    </source>
</evidence>
<name>A0A9X2ZMD1_9FLAO</name>
<evidence type="ECO:0000313" key="1">
    <source>
        <dbReference type="EMBL" id="MCV9933669.1"/>
    </source>
</evidence>
<proteinExistence type="predicted"/>
<dbReference type="RefSeq" id="WP_264287878.1">
    <property type="nucleotide sequence ID" value="NZ_JAOZEV010000013.1"/>
</dbReference>
<organism evidence="1 2">
    <name type="scientific">Flavobacterium frigoritolerans</name>
    <dbReference type="NCBI Taxonomy" id="2987686"/>
    <lineage>
        <taxon>Bacteria</taxon>
        <taxon>Pseudomonadati</taxon>
        <taxon>Bacteroidota</taxon>
        <taxon>Flavobacteriia</taxon>
        <taxon>Flavobacteriales</taxon>
        <taxon>Flavobacteriaceae</taxon>
        <taxon>Flavobacterium</taxon>
    </lineage>
</organism>
<gene>
    <name evidence="1" type="ORF">OIU80_15405</name>
</gene>
<dbReference type="Proteomes" id="UP001151133">
    <property type="component" value="Unassembled WGS sequence"/>
</dbReference>
<comment type="caution">
    <text evidence="1">The sequence shown here is derived from an EMBL/GenBank/DDBJ whole genome shotgun (WGS) entry which is preliminary data.</text>
</comment>
<dbReference type="EMBL" id="JAOZEV010000013">
    <property type="protein sequence ID" value="MCV9933669.1"/>
    <property type="molecule type" value="Genomic_DNA"/>
</dbReference>
<keyword evidence="2" id="KW-1185">Reference proteome</keyword>